<dbReference type="OrthoDB" id="9814791at2"/>
<keyword evidence="2" id="KW-1185">Reference proteome</keyword>
<dbReference type="KEGG" id="yti:FNA67_00890"/>
<protein>
    <submittedName>
        <fullName evidence="1">Uncharacterized protein</fullName>
    </submittedName>
</protein>
<proteinExistence type="predicted"/>
<evidence type="ECO:0000313" key="2">
    <source>
        <dbReference type="Proteomes" id="UP000321062"/>
    </source>
</evidence>
<dbReference type="Proteomes" id="UP000321062">
    <property type="component" value="Chromosome"/>
</dbReference>
<sequence length="163" mass="18621">MNYHPTDFAAPTGAVHDFDFLHGDWIVSNRRLKRRFAGCEDWDEFEASFRCEPRLGGGANIDEMQAPDRGFSGMSLRLFDLAARRWAIYWVSSQQGTLFPPVQGGFIGDHGVFVGRDVDGGQPVNVQFFWTRLGPDAARWSQAFSRDGIVWETNWIMNFRRKA</sequence>
<dbReference type="AlphaFoldDB" id="A0A5B9DIC7"/>
<dbReference type="EMBL" id="CP041690">
    <property type="protein sequence ID" value="QEE18823.1"/>
    <property type="molecule type" value="Genomic_DNA"/>
</dbReference>
<accession>A0A5B9DIC7</accession>
<organism evidence="1 2">
    <name type="scientific">Paradevosia tibetensis</name>
    <dbReference type="NCBI Taxonomy" id="1447062"/>
    <lineage>
        <taxon>Bacteria</taxon>
        <taxon>Pseudomonadati</taxon>
        <taxon>Pseudomonadota</taxon>
        <taxon>Alphaproteobacteria</taxon>
        <taxon>Hyphomicrobiales</taxon>
        <taxon>Devosiaceae</taxon>
        <taxon>Paradevosia</taxon>
    </lineage>
</organism>
<reference evidence="1 2" key="1">
    <citation type="journal article" date="2015" name="Int. J. Syst. Evol. Microbiol.">
        <title>Youhaiella tibetensis gen. nov., sp. nov., isolated from subsurface sediment.</title>
        <authorList>
            <person name="Wang Y.X."/>
            <person name="Huang F.Q."/>
            <person name="Nogi Y."/>
            <person name="Pang S.J."/>
            <person name="Wang P.K."/>
            <person name="Lv J."/>
        </authorList>
    </citation>
    <scope>NUCLEOTIDE SEQUENCE [LARGE SCALE GENOMIC DNA]</scope>
    <source>
        <strain evidence="2">fig4</strain>
    </source>
</reference>
<evidence type="ECO:0000313" key="1">
    <source>
        <dbReference type="EMBL" id="QEE18823.1"/>
    </source>
</evidence>
<name>A0A5B9DIC7_9HYPH</name>
<gene>
    <name evidence="1" type="ORF">FNA67_00890</name>
</gene>
<dbReference type="RefSeq" id="WP_147654733.1">
    <property type="nucleotide sequence ID" value="NZ_BMFM01000001.1"/>
</dbReference>